<dbReference type="InterPro" id="IPR018244">
    <property type="entry name" value="Allrgn_V5/Tpx1_CS"/>
</dbReference>
<name>A0A3L6EV92_MAIZE</name>
<keyword evidence="1" id="KW-0732">Signal</keyword>
<dbReference type="Gene3D" id="3.40.33.10">
    <property type="entry name" value="CAP"/>
    <property type="match status" value="1"/>
</dbReference>
<proteinExistence type="predicted"/>
<sequence length="182" mass="19621">MECTSSRRRRRGLSRCLLLVCAVAALLCHSPGPAAAAAAPRRLLQTCPGQDFDVPHAHLRARDNVKPLKYTEELSARAAQWAQQFRSDCEAAAPAPGINVFLGAAGATWLPSDAVAAWAEEEQHYDYGSNSCSTGKACGRYTQMVWRGSKEFGCAVVDCDSGKTLMACLYEPQGNVAGQRPF</sequence>
<feature type="domain" description="SCP" evidence="2">
    <location>
        <begin position="48"/>
        <end position="178"/>
    </location>
</feature>
<dbReference type="EMBL" id="NCVQ01000006">
    <property type="protein sequence ID" value="PWZ24548.1"/>
    <property type="molecule type" value="Genomic_DNA"/>
</dbReference>
<gene>
    <name evidence="3" type="primary">PR1_1</name>
    <name evidence="3" type="ORF">Zm00014a_008349</name>
</gene>
<comment type="caution">
    <text evidence="3">The sequence shown here is derived from an EMBL/GenBank/DDBJ whole genome shotgun (WGS) entry which is preliminary data.</text>
</comment>
<dbReference type="SMART" id="SM00198">
    <property type="entry name" value="SCP"/>
    <property type="match status" value="1"/>
</dbReference>
<evidence type="ECO:0000313" key="3">
    <source>
        <dbReference type="EMBL" id="PWZ24548.1"/>
    </source>
</evidence>
<protein>
    <submittedName>
        <fullName evidence="3">Pathogenesis-related protein 1</fullName>
    </submittedName>
</protein>
<dbReference type="Proteomes" id="UP000251960">
    <property type="component" value="Chromosome 5"/>
</dbReference>
<dbReference type="Pfam" id="PF00188">
    <property type="entry name" value="CAP"/>
    <property type="match status" value="1"/>
</dbReference>
<feature type="signal peptide" evidence="1">
    <location>
        <begin position="1"/>
        <end position="36"/>
    </location>
</feature>
<accession>A0A3L6EV92</accession>
<feature type="chain" id="PRO_5018230302" evidence="1">
    <location>
        <begin position="37"/>
        <end position="182"/>
    </location>
</feature>
<dbReference type="InterPro" id="IPR001283">
    <property type="entry name" value="CRISP-related"/>
</dbReference>
<dbReference type="PRINTS" id="PR00837">
    <property type="entry name" value="V5TPXLIKE"/>
</dbReference>
<dbReference type="InterPro" id="IPR035940">
    <property type="entry name" value="CAP_sf"/>
</dbReference>
<dbReference type="GO" id="GO:0005576">
    <property type="term" value="C:extracellular region"/>
    <property type="evidence" value="ECO:0007669"/>
    <property type="project" value="InterPro"/>
</dbReference>
<dbReference type="ExpressionAtlas" id="A0A3L6EV92">
    <property type="expression patterns" value="baseline and differential"/>
</dbReference>
<evidence type="ECO:0000256" key="1">
    <source>
        <dbReference type="SAM" id="SignalP"/>
    </source>
</evidence>
<evidence type="ECO:0000313" key="4">
    <source>
        <dbReference type="Proteomes" id="UP000251960"/>
    </source>
</evidence>
<evidence type="ECO:0000259" key="2">
    <source>
        <dbReference type="SMART" id="SM00198"/>
    </source>
</evidence>
<dbReference type="PANTHER" id="PTHR10334">
    <property type="entry name" value="CYSTEINE-RICH SECRETORY PROTEIN-RELATED"/>
    <property type="match status" value="1"/>
</dbReference>
<organism evidence="3 4">
    <name type="scientific">Zea mays</name>
    <name type="common">Maize</name>
    <dbReference type="NCBI Taxonomy" id="4577"/>
    <lineage>
        <taxon>Eukaryota</taxon>
        <taxon>Viridiplantae</taxon>
        <taxon>Streptophyta</taxon>
        <taxon>Embryophyta</taxon>
        <taxon>Tracheophyta</taxon>
        <taxon>Spermatophyta</taxon>
        <taxon>Magnoliopsida</taxon>
        <taxon>Liliopsida</taxon>
        <taxon>Poales</taxon>
        <taxon>Poaceae</taxon>
        <taxon>PACMAD clade</taxon>
        <taxon>Panicoideae</taxon>
        <taxon>Andropogonodae</taxon>
        <taxon>Andropogoneae</taxon>
        <taxon>Tripsacinae</taxon>
        <taxon>Zea</taxon>
    </lineage>
</organism>
<reference evidence="3 4" key="1">
    <citation type="journal article" date="2018" name="Nat. Genet.">
        <title>Extensive intraspecific gene order and gene structural variations between Mo17 and other maize genomes.</title>
        <authorList>
            <person name="Sun S."/>
            <person name="Zhou Y."/>
            <person name="Chen J."/>
            <person name="Shi J."/>
            <person name="Zhao H."/>
            <person name="Zhao H."/>
            <person name="Song W."/>
            <person name="Zhang M."/>
            <person name="Cui Y."/>
            <person name="Dong X."/>
            <person name="Liu H."/>
            <person name="Ma X."/>
            <person name="Jiao Y."/>
            <person name="Wang B."/>
            <person name="Wei X."/>
            <person name="Stein J.C."/>
            <person name="Glaubitz J.C."/>
            <person name="Lu F."/>
            <person name="Yu G."/>
            <person name="Liang C."/>
            <person name="Fengler K."/>
            <person name="Li B."/>
            <person name="Rafalski A."/>
            <person name="Schnable P.S."/>
            <person name="Ware D.H."/>
            <person name="Buckler E.S."/>
            <person name="Lai J."/>
        </authorList>
    </citation>
    <scope>NUCLEOTIDE SEQUENCE [LARGE SCALE GENOMIC DNA]</scope>
    <source>
        <strain evidence="4">cv. Missouri 17</strain>
        <tissue evidence="3">Seedling</tissue>
    </source>
</reference>
<dbReference type="InterPro" id="IPR014044">
    <property type="entry name" value="CAP_dom"/>
</dbReference>
<dbReference type="AlphaFoldDB" id="A0A3L6EV92"/>
<dbReference type="FunFam" id="3.40.33.10:FF:000023">
    <property type="entry name" value="Pathogenesis-related protein-1-like"/>
    <property type="match status" value="1"/>
</dbReference>
<dbReference type="PROSITE" id="PS01009">
    <property type="entry name" value="CRISP_1"/>
    <property type="match status" value="1"/>
</dbReference>
<dbReference type="SUPFAM" id="SSF55797">
    <property type="entry name" value="PR-1-like"/>
    <property type="match status" value="1"/>
</dbReference>